<organism evidence="3">
    <name type="scientific">marine sediment metagenome</name>
    <dbReference type="NCBI Taxonomy" id="412755"/>
    <lineage>
        <taxon>unclassified sequences</taxon>
        <taxon>metagenomes</taxon>
        <taxon>ecological metagenomes</taxon>
    </lineage>
</organism>
<dbReference type="Pfam" id="PF01702">
    <property type="entry name" value="TGT"/>
    <property type="match status" value="1"/>
</dbReference>
<evidence type="ECO:0000256" key="1">
    <source>
        <dbReference type="ARBA" id="ARBA00022694"/>
    </source>
</evidence>
<dbReference type="GO" id="GO:0005737">
    <property type="term" value="C:cytoplasm"/>
    <property type="evidence" value="ECO:0007669"/>
    <property type="project" value="TreeGrafter"/>
</dbReference>
<accession>X1TAA4</accession>
<feature type="domain" description="tRNA-guanine(15) transglycosylase-like" evidence="2">
    <location>
        <begin position="2"/>
        <end position="88"/>
    </location>
</feature>
<dbReference type="GO" id="GO:0002099">
    <property type="term" value="P:tRNA wobble guanine modification"/>
    <property type="evidence" value="ECO:0007669"/>
    <property type="project" value="TreeGrafter"/>
</dbReference>
<reference evidence="3" key="1">
    <citation type="journal article" date="2014" name="Front. Microbiol.">
        <title>High frequency of phylogenetically diverse reductive dehalogenase-homologous genes in deep subseafloor sedimentary metagenomes.</title>
        <authorList>
            <person name="Kawai M."/>
            <person name="Futagami T."/>
            <person name="Toyoda A."/>
            <person name="Takaki Y."/>
            <person name="Nishi S."/>
            <person name="Hori S."/>
            <person name="Arai W."/>
            <person name="Tsubouchi T."/>
            <person name="Morono Y."/>
            <person name="Uchiyama I."/>
            <person name="Ito T."/>
            <person name="Fujiyama A."/>
            <person name="Inagaki F."/>
            <person name="Takami H."/>
        </authorList>
    </citation>
    <scope>NUCLEOTIDE SEQUENCE</scope>
    <source>
        <strain evidence="3">Expedition CK06-06</strain>
    </source>
</reference>
<evidence type="ECO:0000313" key="3">
    <source>
        <dbReference type="EMBL" id="GAI84455.1"/>
    </source>
</evidence>
<evidence type="ECO:0000259" key="2">
    <source>
        <dbReference type="Pfam" id="PF01702"/>
    </source>
</evidence>
<dbReference type="InterPro" id="IPR036511">
    <property type="entry name" value="TGT-like_sf"/>
</dbReference>
<dbReference type="InterPro" id="IPR002616">
    <property type="entry name" value="tRNA_ribo_trans-like"/>
</dbReference>
<dbReference type="EMBL" id="BARW01011137">
    <property type="protein sequence ID" value="GAI84455.1"/>
    <property type="molecule type" value="Genomic_DNA"/>
</dbReference>
<dbReference type="InterPro" id="IPR050076">
    <property type="entry name" value="ArchSynthase1/Queuine_TRR"/>
</dbReference>
<name>X1TAA4_9ZZZZ</name>
<feature type="non-terminal residue" evidence="3">
    <location>
        <position position="88"/>
    </location>
</feature>
<protein>
    <recommendedName>
        <fullName evidence="2">tRNA-guanine(15) transglycosylase-like domain-containing protein</fullName>
    </recommendedName>
</protein>
<dbReference type="SUPFAM" id="SSF51713">
    <property type="entry name" value="tRNA-guanine transglycosylase"/>
    <property type="match status" value="1"/>
</dbReference>
<dbReference type="AlphaFoldDB" id="X1TAA4"/>
<dbReference type="Gene3D" id="3.20.20.105">
    <property type="entry name" value="Queuine tRNA-ribosyltransferase-like"/>
    <property type="match status" value="1"/>
</dbReference>
<dbReference type="PANTHER" id="PTHR46499">
    <property type="entry name" value="QUEUINE TRNA-RIBOSYLTRANSFERASE"/>
    <property type="match status" value="1"/>
</dbReference>
<sequence>MLAGVVQGSTFLDLRGESAKRAAEIGFDVYAIGGVVPLLESYKFDKLADIIVASKMNLPLNAPVHLFGAGHPMLFPLAVALGCDLFDS</sequence>
<gene>
    <name evidence="3" type="ORF">S12H4_21609</name>
</gene>
<dbReference type="NCBIfam" id="TIGR00449">
    <property type="entry name" value="tgt_general"/>
    <property type="match status" value="1"/>
</dbReference>
<comment type="caution">
    <text evidence="3">The sequence shown here is derived from an EMBL/GenBank/DDBJ whole genome shotgun (WGS) entry which is preliminary data.</text>
</comment>
<proteinExistence type="predicted"/>
<keyword evidence="1" id="KW-0819">tRNA processing</keyword>
<dbReference type="PANTHER" id="PTHR46499:SF1">
    <property type="entry name" value="QUEUINE TRNA-RIBOSYLTRANSFERASE"/>
    <property type="match status" value="1"/>
</dbReference>